<dbReference type="Gene3D" id="3.40.50.1860">
    <property type="match status" value="1"/>
</dbReference>
<dbReference type="Pfam" id="PF01177">
    <property type="entry name" value="Asp_Glu_race"/>
    <property type="match status" value="1"/>
</dbReference>
<dbReference type="Gene3D" id="3.40.50.12500">
    <property type="match status" value="1"/>
</dbReference>
<dbReference type="InterPro" id="IPR001920">
    <property type="entry name" value="Asp/Glu_race"/>
</dbReference>
<sequence>MTTGIIRVLTSDDPGQVDGHGRLLAERLGLRTVSRCIPGQPRGIHDDASERSAGPKIVELARALERDGADTLIISCAADPALAATRAAVAVPVIGAGTAAAGVALGLGTRIGVIGIRDEVPPAVAALLGPHYAGHRRPEGVHSTVDLAAPHGPAAVLAAAGELVAAGADALVLACTGLTTLGIAPRLERELGVPAVDAVLAAGLLALRPR</sequence>
<name>A0A1I6R0U7_9ACTN</name>
<dbReference type="AlphaFoldDB" id="A0A1I6R0U7"/>
<dbReference type="STRING" id="1176198.SAMN05444716_102601"/>
<dbReference type="Proteomes" id="UP000198873">
    <property type="component" value="Unassembled WGS sequence"/>
</dbReference>
<gene>
    <name evidence="2" type="ORF">SAMN05444716_102601</name>
</gene>
<dbReference type="InterPro" id="IPR053714">
    <property type="entry name" value="Iso_Racemase_Enz_sf"/>
</dbReference>
<organism evidence="2 3">
    <name type="scientific">Streptomyces harbinensis</name>
    <dbReference type="NCBI Taxonomy" id="1176198"/>
    <lineage>
        <taxon>Bacteria</taxon>
        <taxon>Bacillati</taxon>
        <taxon>Actinomycetota</taxon>
        <taxon>Actinomycetes</taxon>
        <taxon>Kitasatosporales</taxon>
        <taxon>Streptomycetaceae</taxon>
        <taxon>Streptomyces</taxon>
    </lineage>
</organism>
<proteinExistence type="inferred from homology"/>
<reference evidence="3" key="1">
    <citation type="submission" date="2016-10" db="EMBL/GenBank/DDBJ databases">
        <authorList>
            <person name="Varghese N."/>
            <person name="Submissions S."/>
        </authorList>
    </citation>
    <scope>NUCLEOTIDE SEQUENCE [LARGE SCALE GENOMIC DNA]</scope>
    <source>
        <strain evidence="3">CGMCC 4.7047</strain>
    </source>
</reference>
<dbReference type="InterPro" id="IPR015942">
    <property type="entry name" value="Asp/Glu/hydantoin_racemase"/>
</dbReference>
<dbReference type="GO" id="GO:0047661">
    <property type="term" value="F:amino-acid racemase activity"/>
    <property type="evidence" value="ECO:0007669"/>
    <property type="project" value="InterPro"/>
</dbReference>
<dbReference type="EMBL" id="FPAB01000002">
    <property type="protein sequence ID" value="SFS58138.1"/>
    <property type="molecule type" value="Genomic_DNA"/>
</dbReference>
<accession>A0A1I6R0U7</accession>
<evidence type="ECO:0000313" key="2">
    <source>
        <dbReference type="EMBL" id="SFS58138.1"/>
    </source>
</evidence>
<protein>
    <submittedName>
        <fullName evidence="2">Asp/Glu/hydantoin racemase</fullName>
    </submittedName>
</protein>
<dbReference type="RefSeq" id="WP_093842502.1">
    <property type="nucleotide sequence ID" value="NZ_CP054938.1"/>
</dbReference>
<keyword evidence="3" id="KW-1185">Reference proteome</keyword>
<evidence type="ECO:0000256" key="1">
    <source>
        <dbReference type="ARBA" id="ARBA00038414"/>
    </source>
</evidence>
<evidence type="ECO:0000313" key="3">
    <source>
        <dbReference type="Proteomes" id="UP000198873"/>
    </source>
</evidence>
<comment type="similarity">
    <text evidence="1">Belongs to the HyuE racemase family.</text>
</comment>